<evidence type="ECO:0000259" key="5">
    <source>
        <dbReference type="PROSITE" id="PS50016"/>
    </source>
</evidence>
<dbReference type="SMART" id="SM00249">
    <property type="entry name" value="PHD"/>
    <property type="match status" value="1"/>
</dbReference>
<gene>
    <name evidence="7" type="primary">LOC136087146</name>
</gene>
<dbReference type="RefSeq" id="XP_065665725.1">
    <property type="nucleotide sequence ID" value="XM_065809653.1"/>
</dbReference>
<reference evidence="7" key="1">
    <citation type="submission" date="2025-08" db="UniProtKB">
        <authorList>
            <consortium name="RefSeq"/>
        </authorList>
    </citation>
    <scope>IDENTIFICATION</scope>
</reference>
<dbReference type="InterPro" id="IPR036691">
    <property type="entry name" value="Endo/exonu/phosph_ase_sf"/>
</dbReference>
<evidence type="ECO:0000256" key="1">
    <source>
        <dbReference type="ARBA" id="ARBA00022723"/>
    </source>
</evidence>
<dbReference type="SUPFAM" id="SSF56219">
    <property type="entry name" value="DNase I-like"/>
    <property type="match status" value="1"/>
</dbReference>
<name>A0ABM4CUW8_HYDVU</name>
<proteinExistence type="predicted"/>
<dbReference type="Gene3D" id="3.60.10.10">
    <property type="entry name" value="Endonuclease/exonuclease/phosphatase"/>
    <property type="match status" value="1"/>
</dbReference>
<dbReference type="PROSITE" id="PS50016">
    <property type="entry name" value="ZF_PHD_2"/>
    <property type="match status" value="1"/>
</dbReference>
<evidence type="ECO:0000256" key="2">
    <source>
        <dbReference type="ARBA" id="ARBA00022771"/>
    </source>
</evidence>
<keyword evidence="2 4" id="KW-0863">Zinc-finger</keyword>
<evidence type="ECO:0000313" key="7">
    <source>
        <dbReference type="RefSeq" id="XP_065665725.1"/>
    </source>
</evidence>
<dbReference type="CDD" id="cd15489">
    <property type="entry name" value="PHD_SF"/>
    <property type="match status" value="1"/>
</dbReference>
<protein>
    <submittedName>
        <fullName evidence="7">Uncharacterized protein LOC136087146</fullName>
    </submittedName>
</protein>
<sequence length="505" mass="58809">MESFPCIVCHKNVAKNHKSIQCDKCNCWVHIKCNNISSKQYSDLISDPQTWFCIICDPQPSSIKTLNLNVSTNSPNLNYLFKCLNKVNNSVLDCKYYNVDDFNALDLNLNPLNFLHLNISSLSFHIDELKSLISSFKFPPCVIAVSETRLKQHVSPISNVEIENYVIEHTPTESSCGGALLYISSTSIYNKRDDLLLYKAHQLESVFIEIIDPNGKNTIVGCIYRHPCMSIHDFNKNFLLNLLEKLTKENKNVMLMGDFNIFLIMKTRLKYYFSLIICVQMLFFPYISLPTRVNVNSKTLIDNIFINFHSNNIISGNLIISDHLAQFVQIPSFHSTYTTENIYRRCFQRFNNDAFLDDVKSIPWSQLIKEEDDPNRSVKLFMQNFENILNIHAPLKPLTKRQIKSKSKPWITQGILKSIKIKDKLYRKFLNHSSTIIKERTFNLFKAYRNKISNLLKISKKNFYSNFFQNNLHNMKNTWKGIREIININNSFTKKQSINLMINNN</sequence>
<evidence type="ECO:0000313" key="6">
    <source>
        <dbReference type="Proteomes" id="UP001652625"/>
    </source>
</evidence>
<accession>A0ABM4CUW8</accession>
<dbReference type="GeneID" id="136087146"/>
<dbReference type="InterPro" id="IPR019786">
    <property type="entry name" value="Zinc_finger_PHD-type_CS"/>
</dbReference>
<dbReference type="SUPFAM" id="SSF57903">
    <property type="entry name" value="FYVE/PHD zinc finger"/>
    <property type="match status" value="1"/>
</dbReference>
<dbReference type="InterPro" id="IPR011011">
    <property type="entry name" value="Znf_FYVE_PHD"/>
</dbReference>
<organism evidence="6 7">
    <name type="scientific">Hydra vulgaris</name>
    <name type="common">Hydra</name>
    <name type="synonym">Hydra attenuata</name>
    <dbReference type="NCBI Taxonomy" id="6087"/>
    <lineage>
        <taxon>Eukaryota</taxon>
        <taxon>Metazoa</taxon>
        <taxon>Cnidaria</taxon>
        <taxon>Hydrozoa</taxon>
        <taxon>Hydroidolina</taxon>
        <taxon>Anthoathecata</taxon>
        <taxon>Aplanulata</taxon>
        <taxon>Hydridae</taxon>
        <taxon>Hydra</taxon>
    </lineage>
</organism>
<keyword evidence="3" id="KW-0862">Zinc</keyword>
<dbReference type="Proteomes" id="UP001652625">
    <property type="component" value="Chromosome 11"/>
</dbReference>
<dbReference type="InterPro" id="IPR013083">
    <property type="entry name" value="Znf_RING/FYVE/PHD"/>
</dbReference>
<dbReference type="Gene3D" id="3.30.40.10">
    <property type="entry name" value="Zinc/RING finger domain, C3HC4 (zinc finger)"/>
    <property type="match status" value="1"/>
</dbReference>
<evidence type="ECO:0000256" key="4">
    <source>
        <dbReference type="PROSITE-ProRule" id="PRU00146"/>
    </source>
</evidence>
<dbReference type="Pfam" id="PF00628">
    <property type="entry name" value="PHD"/>
    <property type="match status" value="1"/>
</dbReference>
<dbReference type="InterPro" id="IPR001965">
    <property type="entry name" value="Znf_PHD"/>
</dbReference>
<evidence type="ECO:0000256" key="3">
    <source>
        <dbReference type="ARBA" id="ARBA00022833"/>
    </source>
</evidence>
<dbReference type="PANTHER" id="PTHR33776">
    <property type="entry name" value="ENDO/EXONUCLEASE/PHOSPHATASE DOMAIN-CONTAINING PROTEIN"/>
    <property type="match status" value="1"/>
</dbReference>
<keyword evidence="1" id="KW-0479">Metal-binding</keyword>
<dbReference type="PROSITE" id="PS01359">
    <property type="entry name" value="ZF_PHD_1"/>
    <property type="match status" value="1"/>
</dbReference>
<dbReference type="PANTHER" id="PTHR33776:SF4">
    <property type="entry name" value="ENDONUCLEASE_EXONUCLEASE_PHOSPHATASE DOMAIN-CONTAINING PROTEIN"/>
    <property type="match status" value="1"/>
</dbReference>
<dbReference type="InterPro" id="IPR019787">
    <property type="entry name" value="Znf_PHD-finger"/>
</dbReference>
<feature type="domain" description="PHD-type" evidence="5">
    <location>
        <begin position="3"/>
        <end position="59"/>
    </location>
</feature>
<keyword evidence="6" id="KW-1185">Reference proteome</keyword>